<evidence type="ECO:0000313" key="4">
    <source>
        <dbReference type="Proteomes" id="UP000520770"/>
    </source>
</evidence>
<reference evidence="4 5" key="1">
    <citation type="submission" date="2020-08" db="EMBL/GenBank/DDBJ databases">
        <title>Genomic Encyclopedia of Type Strains, Phase IV (KMG-V): Genome sequencing to study the core and pangenomes of soil and plant-associated prokaryotes.</title>
        <authorList>
            <person name="Whitman W."/>
        </authorList>
    </citation>
    <scope>NUCLEOTIDE SEQUENCE [LARGE SCALE GENOMIC DNA]</scope>
    <source>
        <strain evidence="2 5">SEMIA 444</strain>
        <strain evidence="1 4">SEMIA 448</strain>
        <strain evidence="3 6">SEMIA 452</strain>
    </source>
</reference>
<dbReference type="EMBL" id="JACIGY010000002">
    <property type="protein sequence ID" value="MBB4411818.1"/>
    <property type="molecule type" value="Genomic_DNA"/>
</dbReference>
<sequence>MSRSRISLRANASAGAPDLIPVHRPITFHRLQPVLQGIPVASRMSMPEADHPIRQAHRMPAQARSSLIMRVAKAHRGMKAKITAASLMVASLTAVSLMAAEGGTGARRTGPVAAFRGAPSHRQKAL</sequence>
<dbReference type="EMBL" id="JACIHM010000002">
    <property type="protein sequence ID" value="MBB4446509.1"/>
    <property type="molecule type" value="Genomic_DNA"/>
</dbReference>
<evidence type="ECO:0000313" key="1">
    <source>
        <dbReference type="EMBL" id="MBB4348582.1"/>
    </source>
</evidence>
<evidence type="ECO:0000313" key="5">
    <source>
        <dbReference type="Proteomes" id="UP000524535"/>
    </source>
</evidence>
<accession>A0A7W6UZQ8</accession>
<comment type="caution">
    <text evidence="3">The sequence shown here is derived from an EMBL/GenBank/DDBJ whole genome shotgun (WGS) entry which is preliminary data.</text>
</comment>
<evidence type="ECO:0000313" key="6">
    <source>
        <dbReference type="Proteomes" id="UP000576087"/>
    </source>
</evidence>
<dbReference type="Proteomes" id="UP000520770">
    <property type="component" value="Unassembled WGS sequence"/>
</dbReference>
<dbReference type="EMBL" id="JACIGW010000002">
    <property type="protein sequence ID" value="MBB4348582.1"/>
    <property type="molecule type" value="Genomic_DNA"/>
</dbReference>
<organism evidence="3 6">
    <name type="scientific">Aliirhizobium cellulosilyticum</name>
    <dbReference type="NCBI Taxonomy" id="393664"/>
    <lineage>
        <taxon>Bacteria</taxon>
        <taxon>Pseudomonadati</taxon>
        <taxon>Pseudomonadota</taxon>
        <taxon>Alphaproteobacteria</taxon>
        <taxon>Hyphomicrobiales</taxon>
        <taxon>Rhizobiaceae</taxon>
        <taxon>Aliirhizobium</taxon>
    </lineage>
</organism>
<gene>
    <name evidence="2" type="ORF">GGE31_002323</name>
    <name evidence="1" type="ORF">GGE33_002324</name>
    <name evidence="3" type="ORF">GGE35_002325</name>
</gene>
<dbReference type="Proteomes" id="UP000576087">
    <property type="component" value="Unassembled WGS sequence"/>
</dbReference>
<dbReference type="Proteomes" id="UP000524535">
    <property type="component" value="Unassembled WGS sequence"/>
</dbReference>
<keyword evidence="5" id="KW-1185">Reference proteome</keyword>
<evidence type="ECO:0000313" key="2">
    <source>
        <dbReference type="EMBL" id="MBB4411818.1"/>
    </source>
</evidence>
<proteinExistence type="predicted"/>
<dbReference type="AlphaFoldDB" id="A0A7W6UZQ8"/>
<name>A0A7W6UZQ8_9HYPH</name>
<protein>
    <submittedName>
        <fullName evidence="3">Uncharacterized protein</fullName>
    </submittedName>
</protein>
<evidence type="ECO:0000313" key="3">
    <source>
        <dbReference type="EMBL" id="MBB4446509.1"/>
    </source>
</evidence>